<protein>
    <submittedName>
        <fullName evidence="2">Formin-like protein 3 isoform X1</fullName>
    </submittedName>
</protein>
<keyword evidence="3" id="KW-1185">Reference proteome</keyword>
<feature type="region of interest" description="Disordered" evidence="1">
    <location>
        <begin position="46"/>
        <end position="134"/>
    </location>
</feature>
<name>A0AAX6HBV9_IRIPA</name>
<feature type="region of interest" description="Disordered" evidence="1">
    <location>
        <begin position="159"/>
        <end position="191"/>
    </location>
</feature>
<feature type="compositionally biased region" description="Pro residues" evidence="1">
    <location>
        <begin position="84"/>
        <end position="95"/>
    </location>
</feature>
<comment type="caution">
    <text evidence="2">The sequence shown here is derived from an EMBL/GenBank/DDBJ whole genome shotgun (WGS) entry which is preliminary data.</text>
</comment>
<evidence type="ECO:0000256" key="1">
    <source>
        <dbReference type="SAM" id="MobiDB-lite"/>
    </source>
</evidence>
<dbReference type="EMBL" id="JANAVB010010997">
    <property type="protein sequence ID" value="KAJ6838074.1"/>
    <property type="molecule type" value="Genomic_DNA"/>
</dbReference>
<evidence type="ECO:0000313" key="2">
    <source>
        <dbReference type="EMBL" id="KAJ6838074.1"/>
    </source>
</evidence>
<gene>
    <name evidence="2" type="ORF">M6B38_322060</name>
</gene>
<organism evidence="2 3">
    <name type="scientific">Iris pallida</name>
    <name type="common">Sweet iris</name>
    <dbReference type="NCBI Taxonomy" id="29817"/>
    <lineage>
        <taxon>Eukaryota</taxon>
        <taxon>Viridiplantae</taxon>
        <taxon>Streptophyta</taxon>
        <taxon>Embryophyta</taxon>
        <taxon>Tracheophyta</taxon>
        <taxon>Spermatophyta</taxon>
        <taxon>Magnoliopsida</taxon>
        <taxon>Liliopsida</taxon>
        <taxon>Asparagales</taxon>
        <taxon>Iridaceae</taxon>
        <taxon>Iridoideae</taxon>
        <taxon>Irideae</taxon>
        <taxon>Iris</taxon>
    </lineage>
</organism>
<dbReference type="AlphaFoldDB" id="A0AAX6HBV9"/>
<evidence type="ECO:0000313" key="3">
    <source>
        <dbReference type="Proteomes" id="UP001140949"/>
    </source>
</evidence>
<proteinExistence type="predicted"/>
<feature type="compositionally biased region" description="Basic residues" evidence="1">
    <location>
        <begin position="165"/>
        <end position="181"/>
    </location>
</feature>
<reference evidence="2" key="2">
    <citation type="submission" date="2023-04" db="EMBL/GenBank/DDBJ databases">
        <authorList>
            <person name="Bruccoleri R.E."/>
            <person name="Oakeley E.J."/>
            <person name="Faust A.-M."/>
            <person name="Dessus-Babus S."/>
            <person name="Altorfer M."/>
            <person name="Burckhardt D."/>
            <person name="Oertli M."/>
            <person name="Naumann U."/>
            <person name="Petersen F."/>
            <person name="Wong J."/>
        </authorList>
    </citation>
    <scope>NUCLEOTIDE SEQUENCE</scope>
    <source>
        <strain evidence="2">GSM-AAB239-AS_SAM_17_03QT</strain>
        <tissue evidence="2">Leaf</tissue>
    </source>
</reference>
<feature type="compositionally biased region" description="Pro residues" evidence="1">
    <location>
        <begin position="57"/>
        <end position="71"/>
    </location>
</feature>
<sequence length="191" mass="21445">MHSTSTSFFSPHAQPLPDLIFPPWQPTSMAWPATISATIDFFYSSSTPSKQPTITTMPPPLPEPQPPPRLPLAPRRGWPSATDAPPPSRPSPPAPRSSSFSFLEPPRAATITISRPFKPPPPPPFDDHHYPRGRRPRHCCLARRPTCRRVIERCAQQLRQQRAQQRARARARAALPRRRRPSTGVADPRRG</sequence>
<dbReference type="Proteomes" id="UP001140949">
    <property type="component" value="Unassembled WGS sequence"/>
</dbReference>
<accession>A0AAX6HBV9</accession>
<reference evidence="2" key="1">
    <citation type="journal article" date="2023" name="GigaByte">
        <title>Genome assembly of the bearded iris, Iris pallida Lam.</title>
        <authorList>
            <person name="Bruccoleri R.E."/>
            <person name="Oakeley E.J."/>
            <person name="Faust A.M.E."/>
            <person name="Altorfer M."/>
            <person name="Dessus-Babus S."/>
            <person name="Burckhardt D."/>
            <person name="Oertli M."/>
            <person name="Naumann U."/>
            <person name="Petersen F."/>
            <person name="Wong J."/>
        </authorList>
    </citation>
    <scope>NUCLEOTIDE SEQUENCE</scope>
    <source>
        <strain evidence="2">GSM-AAB239-AS_SAM_17_03QT</strain>
    </source>
</reference>